<protein>
    <recommendedName>
        <fullName evidence="5">Integral membrane protein</fullName>
    </recommendedName>
</protein>
<reference evidence="3 4" key="1">
    <citation type="submission" date="2024-10" db="EMBL/GenBank/DDBJ databases">
        <title>The Natural Products Discovery Center: Release of the First 8490 Sequenced Strains for Exploring Actinobacteria Biosynthetic Diversity.</title>
        <authorList>
            <person name="Kalkreuter E."/>
            <person name="Kautsar S.A."/>
            <person name="Yang D."/>
            <person name="Bader C.D."/>
            <person name="Teijaro C.N."/>
            <person name="Fluegel L."/>
            <person name="Davis C.M."/>
            <person name="Simpson J.R."/>
            <person name="Lauterbach L."/>
            <person name="Steele A.D."/>
            <person name="Gui C."/>
            <person name="Meng S."/>
            <person name="Li G."/>
            <person name="Viehrig K."/>
            <person name="Ye F."/>
            <person name="Su P."/>
            <person name="Kiefer A.F."/>
            <person name="Nichols A."/>
            <person name="Cepeda A.J."/>
            <person name="Yan W."/>
            <person name="Fan B."/>
            <person name="Jiang Y."/>
            <person name="Adhikari A."/>
            <person name="Zheng C.-J."/>
            <person name="Schuster L."/>
            <person name="Cowan T.M."/>
            <person name="Smanski M.J."/>
            <person name="Chevrette M.G."/>
            <person name="De Carvalho L.P.S."/>
            <person name="Shen B."/>
        </authorList>
    </citation>
    <scope>NUCLEOTIDE SEQUENCE [LARGE SCALE GENOMIC DNA]</scope>
    <source>
        <strain evidence="3 4">NPDC003029</strain>
    </source>
</reference>
<dbReference type="Proteomes" id="UP001601976">
    <property type="component" value="Unassembled WGS sequence"/>
</dbReference>
<dbReference type="EMBL" id="JBIAPK010000014">
    <property type="protein sequence ID" value="MFF3343365.1"/>
    <property type="molecule type" value="Genomic_DNA"/>
</dbReference>
<evidence type="ECO:0000313" key="3">
    <source>
        <dbReference type="EMBL" id="MFF3343365.1"/>
    </source>
</evidence>
<keyword evidence="1" id="KW-0812">Transmembrane</keyword>
<evidence type="ECO:0000313" key="4">
    <source>
        <dbReference type="Proteomes" id="UP001601976"/>
    </source>
</evidence>
<comment type="caution">
    <text evidence="3">The sequence shown here is derived from an EMBL/GenBank/DDBJ whole genome shotgun (WGS) entry which is preliminary data.</text>
</comment>
<feature type="transmembrane region" description="Helical" evidence="1">
    <location>
        <begin position="134"/>
        <end position="151"/>
    </location>
</feature>
<evidence type="ECO:0000256" key="1">
    <source>
        <dbReference type="SAM" id="Phobius"/>
    </source>
</evidence>
<dbReference type="RefSeq" id="WP_355724110.1">
    <property type="nucleotide sequence ID" value="NZ_JBEXNP010000016.1"/>
</dbReference>
<keyword evidence="2" id="KW-0732">Signal</keyword>
<organism evidence="3 4">
    <name type="scientific">Streptomyces flavidovirens</name>
    <dbReference type="NCBI Taxonomy" id="67298"/>
    <lineage>
        <taxon>Bacteria</taxon>
        <taxon>Bacillati</taxon>
        <taxon>Actinomycetota</taxon>
        <taxon>Actinomycetes</taxon>
        <taxon>Kitasatosporales</taxon>
        <taxon>Streptomycetaceae</taxon>
        <taxon>Streptomyces</taxon>
    </lineage>
</organism>
<feature type="signal peptide" evidence="2">
    <location>
        <begin position="1"/>
        <end position="26"/>
    </location>
</feature>
<sequence length="161" mass="16372">MRASRACLVTAAACAAVGLAAPIATATNGPSNVNVNPYRVHQGAVLTISASGCGHGGTVTSHVFQRPAHLPASDTTSYATAKIRHNATPGNYHLAVKCNDNPRMKTHQFTVVAGRGTMGGIGGSLGASDTEMKVGAGLVAVAAIGGGLFIARRRRLNRAEV</sequence>
<keyword evidence="4" id="KW-1185">Reference proteome</keyword>
<accession>A0ABW6RP64</accession>
<proteinExistence type="predicted"/>
<evidence type="ECO:0008006" key="5">
    <source>
        <dbReference type="Google" id="ProtNLM"/>
    </source>
</evidence>
<feature type="chain" id="PRO_5046834383" description="Integral membrane protein" evidence="2">
    <location>
        <begin position="27"/>
        <end position="161"/>
    </location>
</feature>
<evidence type="ECO:0000256" key="2">
    <source>
        <dbReference type="SAM" id="SignalP"/>
    </source>
</evidence>
<name>A0ABW6RP64_9ACTN</name>
<keyword evidence="1" id="KW-1133">Transmembrane helix</keyword>
<keyword evidence="1" id="KW-0472">Membrane</keyword>
<gene>
    <name evidence="3" type="ORF">ACFYWW_32495</name>
</gene>